<reference evidence="9" key="1">
    <citation type="submission" date="2022-12" db="EMBL/GenBank/DDBJ databases">
        <title>Draft genome assemblies for two species of Escallonia (Escalloniales).</title>
        <authorList>
            <person name="Chanderbali A."/>
            <person name="Dervinis C."/>
            <person name="Anghel I."/>
            <person name="Soltis D."/>
            <person name="Soltis P."/>
            <person name="Zapata F."/>
        </authorList>
    </citation>
    <scope>NUCLEOTIDE SEQUENCE</scope>
    <source>
        <strain evidence="9">UCBG64.0493</strain>
        <tissue evidence="9">Leaf</tissue>
    </source>
</reference>
<keyword evidence="7" id="KW-0325">Glycoprotein</keyword>
<evidence type="ECO:0000256" key="6">
    <source>
        <dbReference type="ARBA" id="ARBA00023136"/>
    </source>
</evidence>
<evidence type="ECO:0000256" key="5">
    <source>
        <dbReference type="ARBA" id="ARBA00022989"/>
    </source>
</evidence>
<accession>A0AA88UZP4</accession>
<proteinExistence type="predicted"/>
<evidence type="ECO:0000256" key="3">
    <source>
        <dbReference type="ARBA" id="ARBA00022692"/>
    </source>
</evidence>
<evidence type="ECO:0000313" key="9">
    <source>
        <dbReference type="EMBL" id="KAK2999031.1"/>
    </source>
</evidence>
<keyword evidence="3" id="KW-0812">Transmembrane</keyword>
<keyword evidence="2" id="KW-0723">Serine/threonine-protein kinase</keyword>
<evidence type="ECO:0000313" key="10">
    <source>
        <dbReference type="Proteomes" id="UP001188597"/>
    </source>
</evidence>
<evidence type="ECO:0000256" key="1">
    <source>
        <dbReference type="ARBA" id="ARBA00004479"/>
    </source>
</evidence>
<dbReference type="Gene3D" id="1.10.510.10">
    <property type="entry name" value="Transferase(Phosphotransferase) domain 1"/>
    <property type="match status" value="1"/>
</dbReference>
<keyword evidence="4" id="KW-0732">Signal</keyword>
<feature type="domain" description="Protein kinase" evidence="8">
    <location>
        <begin position="1"/>
        <end position="128"/>
    </location>
</feature>
<evidence type="ECO:0000259" key="8">
    <source>
        <dbReference type="PROSITE" id="PS50011"/>
    </source>
</evidence>
<dbReference type="EMBL" id="JAVXUP010003412">
    <property type="protein sequence ID" value="KAK2999031.1"/>
    <property type="molecule type" value="Genomic_DNA"/>
</dbReference>
<keyword evidence="6" id="KW-0472">Membrane</keyword>
<dbReference type="InterPro" id="IPR008271">
    <property type="entry name" value="Ser/Thr_kinase_AS"/>
</dbReference>
<evidence type="ECO:0000256" key="4">
    <source>
        <dbReference type="ARBA" id="ARBA00022729"/>
    </source>
</evidence>
<dbReference type="PROSITE" id="PS00108">
    <property type="entry name" value="PROTEIN_KINASE_ST"/>
    <property type="match status" value="1"/>
</dbReference>
<dbReference type="InterPro" id="IPR000719">
    <property type="entry name" value="Prot_kinase_dom"/>
</dbReference>
<dbReference type="PANTHER" id="PTHR27009">
    <property type="entry name" value="RUST RESISTANCE KINASE LR10-RELATED"/>
    <property type="match status" value="1"/>
</dbReference>
<organism evidence="9 10">
    <name type="scientific">Escallonia herrerae</name>
    <dbReference type="NCBI Taxonomy" id="1293975"/>
    <lineage>
        <taxon>Eukaryota</taxon>
        <taxon>Viridiplantae</taxon>
        <taxon>Streptophyta</taxon>
        <taxon>Embryophyta</taxon>
        <taxon>Tracheophyta</taxon>
        <taxon>Spermatophyta</taxon>
        <taxon>Magnoliopsida</taxon>
        <taxon>eudicotyledons</taxon>
        <taxon>Gunneridae</taxon>
        <taxon>Pentapetalae</taxon>
        <taxon>asterids</taxon>
        <taxon>campanulids</taxon>
        <taxon>Escalloniales</taxon>
        <taxon>Escalloniaceae</taxon>
        <taxon>Escallonia</taxon>
    </lineage>
</organism>
<dbReference type="Pfam" id="PF00069">
    <property type="entry name" value="Pkinase"/>
    <property type="match status" value="1"/>
</dbReference>
<feature type="non-terminal residue" evidence="9">
    <location>
        <position position="128"/>
    </location>
</feature>
<comment type="subcellular location">
    <subcellularLocation>
        <location evidence="1">Membrane</location>
        <topology evidence="1">Single-pass type I membrane protein</topology>
    </subcellularLocation>
</comment>
<dbReference type="GO" id="GO:0016020">
    <property type="term" value="C:membrane"/>
    <property type="evidence" value="ECO:0007669"/>
    <property type="project" value="UniProtKB-SubCell"/>
</dbReference>
<keyword evidence="2" id="KW-0808">Transferase</keyword>
<protein>
    <recommendedName>
        <fullName evidence="8">Protein kinase domain-containing protein</fullName>
    </recommendedName>
</protein>
<dbReference type="InterPro" id="IPR011009">
    <property type="entry name" value="Kinase-like_dom_sf"/>
</dbReference>
<dbReference type="Proteomes" id="UP001188597">
    <property type="component" value="Unassembled WGS sequence"/>
</dbReference>
<keyword evidence="2" id="KW-0418">Kinase</keyword>
<dbReference type="SUPFAM" id="SSF56112">
    <property type="entry name" value="Protein kinase-like (PK-like)"/>
    <property type="match status" value="1"/>
</dbReference>
<name>A0AA88UZP4_9ASTE</name>
<dbReference type="GO" id="GO:0004674">
    <property type="term" value="F:protein serine/threonine kinase activity"/>
    <property type="evidence" value="ECO:0007669"/>
    <property type="project" value="UniProtKB-KW"/>
</dbReference>
<dbReference type="InterPro" id="IPR045874">
    <property type="entry name" value="LRK10/LRL21-25-like"/>
</dbReference>
<sequence length="128" mass="14710">SPELGNIVPDCSWDCPRFEVYLHRGCNAIIVHFDIKPHNILLDQDFLPKNSRFWSCETETTSVIGARGTPGYMAPEIFFRNFGALSHKSDVYSYGMMVLEMAGARENAEVRATRTSEIYLRDWIFEQL</sequence>
<keyword evidence="10" id="KW-1185">Reference proteome</keyword>
<dbReference type="GO" id="GO:0005524">
    <property type="term" value="F:ATP binding"/>
    <property type="evidence" value="ECO:0007669"/>
    <property type="project" value="InterPro"/>
</dbReference>
<dbReference type="AlphaFoldDB" id="A0AA88UZP4"/>
<keyword evidence="5" id="KW-1133">Transmembrane helix</keyword>
<evidence type="ECO:0000256" key="2">
    <source>
        <dbReference type="ARBA" id="ARBA00022527"/>
    </source>
</evidence>
<comment type="caution">
    <text evidence="9">The sequence shown here is derived from an EMBL/GenBank/DDBJ whole genome shotgun (WGS) entry which is preliminary data.</text>
</comment>
<evidence type="ECO:0000256" key="7">
    <source>
        <dbReference type="ARBA" id="ARBA00023180"/>
    </source>
</evidence>
<gene>
    <name evidence="9" type="ORF">RJ639_023506</name>
</gene>
<dbReference type="PROSITE" id="PS50011">
    <property type="entry name" value="PROTEIN_KINASE_DOM"/>
    <property type="match status" value="1"/>
</dbReference>